<dbReference type="RefSeq" id="WP_018661132.1">
    <property type="nucleotide sequence ID" value="NZ_HF952018.1"/>
</dbReference>
<dbReference type="AlphaFoldDB" id="R7RNU7"/>
<dbReference type="eggNOG" id="COG0297">
    <property type="taxonomic scope" value="Bacteria"/>
</dbReference>
<keyword evidence="4" id="KW-1185">Reference proteome</keyword>
<feature type="domain" description="Glycosyl transferase family 1" evidence="1">
    <location>
        <begin position="213"/>
        <end position="374"/>
    </location>
</feature>
<dbReference type="PANTHER" id="PTHR45947:SF3">
    <property type="entry name" value="SULFOQUINOVOSYL TRANSFERASE SQD2"/>
    <property type="match status" value="1"/>
</dbReference>
<dbReference type="PANTHER" id="PTHR45947">
    <property type="entry name" value="SULFOQUINOVOSYL TRANSFERASE SQD2"/>
    <property type="match status" value="1"/>
</dbReference>
<feature type="domain" description="Glycosyltransferase subfamily 4-like N-terminal" evidence="2">
    <location>
        <begin position="16"/>
        <end position="205"/>
    </location>
</feature>
<dbReference type="CDD" id="cd03823">
    <property type="entry name" value="GT4_ExpE7-like"/>
    <property type="match status" value="1"/>
</dbReference>
<evidence type="ECO:0000313" key="3">
    <source>
        <dbReference type="EMBL" id="CDF57724.1"/>
    </source>
</evidence>
<dbReference type="InterPro" id="IPR001296">
    <property type="entry name" value="Glyco_trans_1"/>
</dbReference>
<comment type="caution">
    <text evidence="3">The sequence shown here is derived from an EMBL/GenBank/DDBJ whole genome shotgun (WGS) entry which is preliminary data.</text>
</comment>
<dbReference type="GO" id="GO:0016757">
    <property type="term" value="F:glycosyltransferase activity"/>
    <property type="evidence" value="ECO:0007669"/>
    <property type="project" value="InterPro"/>
</dbReference>
<keyword evidence="3" id="KW-0808">Transferase</keyword>
<accession>R7RNU7</accession>
<gene>
    <name evidence="3" type="ORF">TCEL_01638</name>
</gene>
<dbReference type="HOGENOM" id="CLU_009583_35_2_9"/>
<dbReference type="Proteomes" id="UP000014923">
    <property type="component" value="Unassembled WGS sequence"/>
</dbReference>
<evidence type="ECO:0000313" key="4">
    <source>
        <dbReference type="Proteomes" id="UP000014923"/>
    </source>
</evidence>
<name>R7RNU7_9CLOT</name>
<sequence length="394" mass="45931">MSRILLINTFYYPNMIGGTEHTIKLLAEGLASKGHNVAVFTCDSNKDFLKEEINGVTIYRDKVVIKNKGFFKPIYKAIELNNRIILSRLDKVIDEFKPDVINTHNLFYISPYIWKYIKLKFSIPIVHTIHDLWLYCPKATYLKRNGQQCENKHLYCKYHEFVNKKHSMYVDFVTSPSRYAIDFFGKRGYFLKSKKMVIPNNIDIDIEKTIDLIKYKNEIKDKKVNFVFLGNLLFSKGLNWLIETFKEIENKNINLIICGDGPLRDYVIKETQNDNRIIYKGHVSGKQKEDILVQGDVLIMPSICNETFGRVIVEAYKYGMPVIGSNLGGIPEVIKNNETGLIVEASDKKQLKDAIEYMVLRKNQIKFRDNITKYINNYNNSEHIKNFENVFSEL</sequence>
<dbReference type="OrthoDB" id="9815550at2"/>
<organism evidence="3 4">
    <name type="scientific">Thermobrachium celere DSM 8682</name>
    <dbReference type="NCBI Taxonomy" id="941824"/>
    <lineage>
        <taxon>Bacteria</taxon>
        <taxon>Bacillati</taxon>
        <taxon>Bacillota</taxon>
        <taxon>Clostridia</taxon>
        <taxon>Eubacteriales</taxon>
        <taxon>Clostridiaceae</taxon>
        <taxon>Thermobrachium</taxon>
    </lineage>
</organism>
<dbReference type="Pfam" id="PF00534">
    <property type="entry name" value="Glycos_transf_1"/>
    <property type="match status" value="1"/>
</dbReference>
<reference evidence="3" key="1">
    <citation type="submission" date="2013-03" db="EMBL/GenBank/DDBJ databases">
        <title>Draft genome sequence of the hydrogen-ethanol-producing anaerobic alkalithermophilic Caloramator celere.</title>
        <authorList>
            <person name="Ciranna A."/>
            <person name="Larjo A."/>
            <person name="Kivisto A."/>
            <person name="Santala V."/>
            <person name="Roos C."/>
            <person name="Karp M."/>
        </authorList>
    </citation>
    <scope>NUCLEOTIDE SEQUENCE [LARGE SCALE GENOMIC DNA]</scope>
    <source>
        <strain evidence="3">DSM 8682</strain>
    </source>
</reference>
<dbReference type="EMBL" id="CAVN010000090">
    <property type="protein sequence ID" value="CDF57724.1"/>
    <property type="molecule type" value="Genomic_DNA"/>
</dbReference>
<evidence type="ECO:0000259" key="1">
    <source>
        <dbReference type="Pfam" id="PF00534"/>
    </source>
</evidence>
<proteinExistence type="predicted"/>
<dbReference type="InterPro" id="IPR028098">
    <property type="entry name" value="Glyco_trans_4-like_N"/>
</dbReference>
<evidence type="ECO:0000259" key="2">
    <source>
        <dbReference type="Pfam" id="PF13439"/>
    </source>
</evidence>
<dbReference type="Pfam" id="PF13439">
    <property type="entry name" value="Glyco_transf_4"/>
    <property type="match status" value="1"/>
</dbReference>
<dbReference type="SUPFAM" id="SSF53756">
    <property type="entry name" value="UDP-Glycosyltransferase/glycogen phosphorylase"/>
    <property type="match status" value="1"/>
</dbReference>
<dbReference type="InterPro" id="IPR050194">
    <property type="entry name" value="Glycosyltransferase_grp1"/>
</dbReference>
<protein>
    <submittedName>
        <fullName evidence="3">Probable hexosyltransferase</fullName>
    </submittedName>
</protein>
<dbReference type="Gene3D" id="3.40.50.2000">
    <property type="entry name" value="Glycogen Phosphorylase B"/>
    <property type="match status" value="2"/>
</dbReference>